<proteinExistence type="predicted"/>
<dbReference type="InterPro" id="IPR024654">
    <property type="entry name" value="Calcineurin-like_PHP_lpxH"/>
</dbReference>
<dbReference type="PIRSF" id="PIRSF000883">
    <property type="entry name" value="Pesterase_MJ0912"/>
    <property type="match status" value="1"/>
</dbReference>
<protein>
    <submittedName>
        <fullName evidence="2">Phosphodiesterase</fullName>
    </submittedName>
</protein>
<dbReference type="OrthoDB" id="9937at2157"/>
<keyword evidence="3" id="KW-1185">Reference proteome</keyword>
<dbReference type="Proteomes" id="UP000251717">
    <property type="component" value="Unassembled WGS sequence"/>
</dbReference>
<dbReference type="EMBL" id="MZGS01000014">
    <property type="protein sequence ID" value="PWB88064.1"/>
    <property type="molecule type" value="Genomic_DNA"/>
</dbReference>
<dbReference type="InterPro" id="IPR050126">
    <property type="entry name" value="Ap4A_hydrolase"/>
</dbReference>
<evidence type="ECO:0000313" key="2">
    <source>
        <dbReference type="EMBL" id="PWB88064.1"/>
    </source>
</evidence>
<dbReference type="GO" id="GO:0016791">
    <property type="term" value="F:phosphatase activity"/>
    <property type="evidence" value="ECO:0007669"/>
    <property type="project" value="TreeGrafter"/>
</dbReference>
<comment type="caution">
    <text evidence="2">The sequence shown here is derived from an EMBL/GenBank/DDBJ whole genome shotgun (WGS) entry which is preliminary data.</text>
</comment>
<dbReference type="RefSeq" id="WP_116591200.1">
    <property type="nucleotide sequence ID" value="NZ_MZGS01000014.1"/>
</dbReference>
<dbReference type="SUPFAM" id="SSF56300">
    <property type="entry name" value="Metallo-dependent phosphatases"/>
    <property type="match status" value="1"/>
</dbReference>
<reference evidence="2 3" key="1">
    <citation type="submission" date="2017-03" db="EMBL/GenBank/DDBJ databases">
        <title>Genome sequence of Methanobrevibacter thaueri.</title>
        <authorList>
            <person name="Poehlein A."/>
            <person name="Seedorf H."/>
            <person name="Daniel R."/>
        </authorList>
    </citation>
    <scope>NUCLEOTIDE SEQUENCE [LARGE SCALE GENOMIC DNA]</scope>
    <source>
        <strain evidence="2 3">DSM 11995</strain>
    </source>
</reference>
<sequence length="243" mass="27674">MSKIAILSDIHGNLHALKEVINDLNSHDIDSIVLLGDLIDYGMQSNECVDLIRKEFSSRVICNIWGNHENAILTEDFDHFSSQRGVESAQFTASQLNDAVKDYLNDELIHDGRLEFRIGDYKALAIHGSLVDSYWKAIFPDNLNGEYSDFDIVFSGHSHYPHVFQKFYEVDNPDMRNKKSVLFINPGSVGQPRNHNPNAQYAILDTETRGVELRAVEYPVDEAMDLYDGSIDEFYQTRLKNGI</sequence>
<feature type="domain" description="Calcineurin-like phosphoesterase" evidence="1">
    <location>
        <begin position="3"/>
        <end position="208"/>
    </location>
</feature>
<dbReference type="AlphaFoldDB" id="A0A315XQ66"/>
<organism evidence="2 3">
    <name type="scientific">Methanobrevibacter thaueri</name>
    <dbReference type="NCBI Taxonomy" id="190975"/>
    <lineage>
        <taxon>Archaea</taxon>
        <taxon>Methanobacteriati</taxon>
        <taxon>Methanobacteriota</taxon>
        <taxon>Methanomada group</taxon>
        <taxon>Methanobacteria</taxon>
        <taxon>Methanobacteriales</taxon>
        <taxon>Methanobacteriaceae</taxon>
        <taxon>Methanobrevibacter</taxon>
    </lineage>
</organism>
<dbReference type="Gene3D" id="3.60.21.10">
    <property type="match status" value="1"/>
</dbReference>
<evidence type="ECO:0000259" key="1">
    <source>
        <dbReference type="Pfam" id="PF12850"/>
    </source>
</evidence>
<evidence type="ECO:0000313" key="3">
    <source>
        <dbReference type="Proteomes" id="UP000251717"/>
    </source>
</evidence>
<dbReference type="InterPro" id="IPR011152">
    <property type="entry name" value="Pesterase_MJ0912"/>
</dbReference>
<name>A0A315XQ66_9EURY</name>
<dbReference type="InterPro" id="IPR029052">
    <property type="entry name" value="Metallo-depent_PP-like"/>
</dbReference>
<gene>
    <name evidence="2" type="ORF">MBBTH_02080</name>
</gene>
<accession>A0A315XQ66</accession>
<dbReference type="GO" id="GO:0005737">
    <property type="term" value="C:cytoplasm"/>
    <property type="evidence" value="ECO:0007669"/>
    <property type="project" value="TreeGrafter"/>
</dbReference>
<dbReference type="PANTHER" id="PTHR42850">
    <property type="entry name" value="METALLOPHOSPHOESTERASE"/>
    <property type="match status" value="1"/>
</dbReference>
<dbReference type="Pfam" id="PF12850">
    <property type="entry name" value="Metallophos_2"/>
    <property type="match status" value="1"/>
</dbReference>
<dbReference type="PANTHER" id="PTHR42850:SF2">
    <property type="entry name" value="BLL5683 PROTEIN"/>
    <property type="match status" value="1"/>
</dbReference>